<organism evidence="2 3">
    <name type="scientific">Solanum tuberosum</name>
    <name type="common">Potato</name>
    <dbReference type="NCBI Taxonomy" id="4113"/>
    <lineage>
        <taxon>Eukaryota</taxon>
        <taxon>Viridiplantae</taxon>
        <taxon>Streptophyta</taxon>
        <taxon>Embryophyta</taxon>
        <taxon>Tracheophyta</taxon>
        <taxon>Spermatophyta</taxon>
        <taxon>Magnoliopsida</taxon>
        <taxon>eudicotyledons</taxon>
        <taxon>Gunneridae</taxon>
        <taxon>Pentapetalae</taxon>
        <taxon>asterids</taxon>
        <taxon>lamiids</taxon>
        <taxon>Solanales</taxon>
        <taxon>Solanaceae</taxon>
        <taxon>Solanoideae</taxon>
        <taxon>Solaneae</taxon>
        <taxon>Solanum</taxon>
    </lineage>
</organism>
<dbReference type="HOGENOM" id="CLU_1655243_0_0_1"/>
<protein>
    <submittedName>
        <fullName evidence="2">Polyprotein</fullName>
    </submittedName>
</protein>
<feature type="region of interest" description="Disordered" evidence="1">
    <location>
        <begin position="116"/>
        <end position="149"/>
    </location>
</feature>
<keyword evidence="3" id="KW-1185">Reference proteome</keyword>
<feature type="compositionally biased region" description="Polar residues" evidence="1">
    <location>
        <begin position="116"/>
        <end position="129"/>
    </location>
</feature>
<proteinExistence type="predicted"/>
<sequence>MWDFTSGFFSPIRFLASRPRIDRFPIFSLASIVSVTNQFNQQVPILANASGGSVAARVRDFVRMNPTEFLGSQIGEDPQNFIDEVKKIFEVIVKRTWAQMSLLSLGNALVKPFWTGGSNNRSQSTTSTAPAGRLTQQGNSSGIGGGQRQNKLYALQARQD</sequence>
<evidence type="ECO:0000313" key="3">
    <source>
        <dbReference type="Proteomes" id="UP000011115"/>
    </source>
</evidence>
<dbReference type="EnsemblPlants" id="PGSC0003DMT400093259">
    <property type="protein sequence ID" value="PGSC0003DMT400093259"/>
    <property type="gene ID" value="PGSC0003DMG400042830"/>
</dbReference>
<accession>M1DRK3</accession>
<reference evidence="2" key="2">
    <citation type="submission" date="2015-06" db="UniProtKB">
        <authorList>
            <consortium name="EnsemblPlants"/>
        </authorList>
    </citation>
    <scope>IDENTIFICATION</scope>
    <source>
        <strain evidence="2">DM1-3 516 R44</strain>
    </source>
</reference>
<dbReference type="AlphaFoldDB" id="M1DRK3"/>
<dbReference type="PaxDb" id="4113-PGSC0003DMT400093259"/>
<dbReference type="InParanoid" id="M1DRK3"/>
<evidence type="ECO:0000313" key="2">
    <source>
        <dbReference type="EnsemblPlants" id="PGSC0003DMT400093259"/>
    </source>
</evidence>
<reference evidence="3" key="1">
    <citation type="journal article" date="2011" name="Nature">
        <title>Genome sequence and analysis of the tuber crop potato.</title>
        <authorList>
            <consortium name="The Potato Genome Sequencing Consortium"/>
        </authorList>
    </citation>
    <scope>NUCLEOTIDE SEQUENCE [LARGE SCALE GENOMIC DNA]</scope>
    <source>
        <strain evidence="3">cv. DM1-3 516 R44</strain>
    </source>
</reference>
<dbReference type="Proteomes" id="UP000011115">
    <property type="component" value="Unassembled WGS sequence"/>
</dbReference>
<evidence type="ECO:0000256" key="1">
    <source>
        <dbReference type="SAM" id="MobiDB-lite"/>
    </source>
</evidence>
<name>M1DRK3_SOLTU</name>
<dbReference type="Gramene" id="PGSC0003DMT400093259">
    <property type="protein sequence ID" value="PGSC0003DMT400093259"/>
    <property type="gene ID" value="PGSC0003DMG400042830"/>
</dbReference>